<evidence type="ECO:0000256" key="1">
    <source>
        <dbReference type="ARBA" id="ARBA00004120"/>
    </source>
</evidence>
<dbReference type="InterPro" id="IPR010796">
    <property type="entry name" value="C2_B9-type_dom"/>
</dbReference>
<proteinExistence type="predicted"/>
<evidence type="ECO:0000313" key="7">
    <source>
        <dbReference type="Proteomes" id="UP000077115"/>
    </source>
</evidence>
<evidence type="ECO:0008006" key="8">
    <source>
        <dbReference type="Google" id="ProtNLM"/>
    </source>
</evidence>
<dbReference type="PANTHER" id="PTHR12968">
    <property type="entry name" value="B9 DOMAIN-CONTAINING"/>
    <property type="match status" value="1"/>
</dbReference>
<comment type="subcellular location">
    <subcellularLocation>
        <location evidence="1">Cytoplasm</location>
        <location evidence="1">Cytoskeleton</location>
        <location evidence="1">Cilium basal body</location>
    </subcellularLocation>
</comment>
<organism evidence="6 7">
    <name type="scientific">Batrachochytrium dendrobatidis (strain JEL423)</name>
    <dbReference type="NCBI Taxonomy" id="403673"/>
    <lineage>
        <taxon>Eukaryota</taxon>
        <taxon>Fungi</taxon>
        <taxon>Fungi incertae sedis</taxon>
        <taxon>Chytridiomycota</taxon>
        <taxon>Chytridiomycota incertae sedis</taxon>
        <taxon>Chytridiomycetes</taxon>
        <taxon>Rhizophydiales</taxon>
        <taxon>Rhizophydiales incertae sedis</taxon>
        <taxon>Batrachochytrium</taxon>
    </lineage>
</organism>
<evidence type="ECO:0000256" key="5">
    <source>
        <dbReference type="ARBA" id="ARBA00023273"/>
    </source>
</evidence>
<dbReference type="PANTHER" id="PTHR12968:SF4">
    <property type="entry name" value="TECTONIC-LIKE COMPLEX MEMBER MKS1"/>
    <property type="match status" value="1"/>
</dbReference>
<keyword evidence="4" id="KW-0206">Cytoskeleton</keyword>
<protein>
    <recommendedName>
        <fullName evidence="8">C2 domain-containing protein</fullName>
    </recommendedName>
</protein>
<reference evidence="6 7" key="1">
    <citation type="submission" date="2006-10" db="EMBL/GenBank/DDBJ databases">
        <title>The Genome Sequence of Batrachochytrium dendrobatidis JEL423.</title>
        <authorList>
            <consortium name="The Broad Institute Genome Sequencing Platform"/>
            <person name="Birren B."/>
            <person name="Lander E."/>
            <person name="Galagan J."/>
            <person name="Cuomo C."/>
            <person name="Devon K."/>
            <person name="Jaffe D."/>
            <person name="Butler J."/>
            <person name="Alvarez P."/>
            <person name="Gnerre S."/>
            <person name="Grabherr M."/>
            <person name="Kleber M."/>
            <person name="Mauceli E."/>
            <person name="Brockman W."/>
            <person name="Young S."/>
            <person name="LaButti K."/>
            <person name="Sykes S."/>
            <person name="DeCaprio D."/>
            <person name="Crawford M."/>
            <person name="Koehrsen M."/>
            <person name="Engels R."/>
            <person name="Montgomery P."/>
            <person name="Pearson M."/>
            <person name="Howarth C."/>
            <person name="Larson L."/>
            <person name="White J."/>
            <person name="O'Leary S."/>
            <person name="Kodira C."/>
            <person name="Zeng Q."/>
            <person name="Yandava C."/>
            <person name="Alvarado L."/>
            <person name="Longcore J."/>
            <person name="James T."/>
        </authorList>
    </citation>
    <scope>NUCLEOTIDE SEQUENCE [LARGE SCALE GENOMIC DNA]</scope>
    <source>
        <strain evidence="6 7">JEL423</strain>
    </source>
</reference>
<keyword evidence="3" id="KW-0970">Cilium biogenesis/degradation</keyword>
<evidence type="ECO:0000256" key="4">
    <source>
        <dbReference type="ARBA" id="ARBA00023212"/>
    </source>
</evidence>
<sequence>MTKEEIKEQDIFEEFHLQNAMKKLALISKPFDNPVETGYARLLICGELISASGFDGDWIYAEYNIDIANGIKLHSKSSTSGTSQVAEIRKDTHANFSLPFEVILVYNVGSTVVSNLLIKVTSVDSKDRHIIQGYGAMPIPDQPGYYQETLPTWCPEQSPMHKMKSFFLGGSPELQDLKYIRDTDIKSKVVNKYGFKTRTSGSLNIRMSVSRQHRLEYSDVLLRARARLEALKGITKPTANNMHDS</sequence>
<dbReference type="STRING" id="403673.A0A177W7K9"/>
<dbReference type="GO" id="GO:0060271">
    <property type="term" value="P:cilium assembly"/>
    <property type="evidence" value="ECO:0007669"/>
    <property type="project" value="TreeGrafter"/>
</dbReference>
<dbReference type="VEuPathDB" id="FungiDB:BDEG_20262"/>
<dbReference type="GO" id="GO:0036038">
    <property type="term" value="C:MKS complex"/>
    <property type="evidence" value="ECO:0007669"/>
    <property type="project" value="TreeGrafter"/>
</dbReference>
<dbReference type="AlphaFoldDB" id="A0A177W7K9"/>
<keyword evidence="5" id="KW-0966">Cell projection</keyword>
<reference evidence="6 7" key="2">
    <citation type="submission" date="2016-05" db="EMBL/GenBank/DDBJ databases">
        <title>Lineage-specific infection strategies underlie the spectrum of fungal disease in amphibians.</title>
        <authorList>
            <person name="Cuomo C.A."/>
            <person name="Farrer R.A."/>
            <person name="James T."/>
            <person name="Longcore J."/>
            <person name="Birren B."/>
        </authorList>
    </citation>
    <scope>NUCLEOTIDE SEQUENCE [LARGE SCALE GENOMIC DNA]</scope>
    <source>
        <strain evidence="6 7">JEL423</strain>
    </source>
</reference>
<evidence type="ECO:0000256" key="2">
    <source>
        <dbReference type="ARBA" id="ARBA00022490"/>
    </source>
</evidence>
<dbReference type="eggNOG" id="KOG4446">
    <property type="taxonomic scope" value="Eukaryota"/>
</dbReference>
<keyword evidence="2" id="KW-0963">Cytoplasm</keyword>
<dbReference type="Proteomes" id="UP000077115">
    <property type="component" value="Unassembled WGS sequence"/>
</dbReference>
<dbReference type="PROSITE" id="PS51381">
    <property type="entry name" value="C2_B9"/>
    <property type="match status" value="1"/>
</dbReference>
<gene>
    <name evidence="6" type="ORF">BDEG_20262</name>
</gene>
<name>A0A177W7K9_BATDL</name>
<dbReference type="EMBL" id="DS022300">
    <property type="protein sequence ID" value="OAJ36043.1"/>
    <property type="molecule type" value="Genomic_DNA"/>
</dbReference>
<evidence type="ECO:0000313" key="6">
    <source>
        <dbReference type="EMBL" id="OAJ36043.1"/>
    </source>
</evidence>
<accession>A0A177W7K9</accession>
<evidence type="ECO:0000256" key="3">
    <source>
        <dbReference type="ARBA" id="ARBA00022794"/>
    </source>
</evidence>
<dbReference type="Pfam" id="PF07162">
    <property type="entry name" value="B9-C2"/>
    <property type="match status" value="1"/>
</dbReference>
<dbReference type="OrthoDB" id="10263520at2759"/>